<dbReference type="Proteomes" id="UP000237752">
    <property type="component" value="Unassembled WGS sequence"/>
</dbReference>
<dbReference type="Pfam" id="PF11339">
    <property type="entry name" value="DUF3141"/>
    <property type="match status" value="1"/>
</dbReference>
<keyword evidence="2" id="KW-1185">Reference proteome</keyword>
<dbReference type="Gene3D" id="3.40.50.1820">
    <property type="entry name" value="alpha/beta hydrolase"/>
    <property type="match status" value="1"/>
</dbReference>
<organism evidence="1 2">
    <name type="scientific">Antricoccus suffuscus</name>
    <dbReference type="NCBI Taxonomy" id="1629062"/>
    <lineage>
        <taxon>Bacteria</taxon>
        <taxon>Bacillati</taxon>
        <taxon>Actinomycetota</taxon>
        <taxon>Actinomycetes</taxon>
        <taxon>Geodermatophilales</taxon>
        <taxon>Antricoccaceae</taxon>
        <taxon>Antricoccus</taxon>
    </lineage>
</organism>
<comment type="caution">
    <text evidence="1">The sequence shown here is derived from an EMBL/GenBank/DDBJ whole genome shotgun (WGS) entry which is preliminary data.</text>
</comment>
<evidence type="ECO:0000313" key="2">
    <source>
        <dbReference type="Proteomes" id="UP000237752"/>
    </source>
</evidence>
<reference evidence="1 2" key="1">
    <citation type="submission" date="2018-03" db="EMBL/GenBank/DDBJ databases">
        <title>Genomic Encyclopedia of Archaeal and Bacterial Type Strains, Phase II (KMG-II): from individual species to whole genera.</title>
        <authorList>
            <person name="Goeker M."/>
        </authorList>
    </citation>
    <scope>NUCLEOTIDE SEQUENCE [LARGE SCALE GENOMIC DNA]</scope>
    <source>
        <strain evidence="1 2">DSM 100065</strain>
    </source>
</reference>
<dbReference type="InterPro" id="IPR024501">
    <property type="entry name" value="DUF3141"/>
</dbReference>
<sequence>MSTAMPTKIISSFATAPFEASLAIATGWTDYWLGAVDRQSTPLDVANDLAEWWRVTTQRNEPKWAHPHKVVKTWPVARLLDYSAARPKAKVATLVLPPQAGHSSSIVDFARDQSQMITIRECGLDRLFTLDWTPATEESKDFSIDDYLAIMDESVDALGGKANLVGDCQGGWLATIYAALHPDKVNSLTIGGAPIDYHAGDGVILEWIDVLGGRADIAAYRSMVESNNGLYAGSNQVTGFKMMQPPGEIERIWGLLPQINDADAVRRYTEFTDWFEWTQDISGAFYLWIVEELFAGNKLVKGTLQIGGEYVDLAKIDCQVNLLAGTQDHITPADQVWALADYISTPKAQIARELVEAGHLGLFMGHTSLRNHWTKLMANVLTISK</sequence>
<dbReference type="OrthoDB" id="345573at2"/>
<dbReference type="InterPro" id="IPR051321">
    <property type="entry name" value="PHA/PHB_synthase"/>
</dbReference>
<evidence type="ECO:0000313" key="1">
    <source>
        <dbReference type="EMBL" id="PRZ41595.1"/>
    </source>
</evidence>
<dbReference type="PANTHER" id="PTHR36837:SF2">
    <property type="entry name" value="POLY(3-HYDROXYALKANOATE) POLYMERASE SUBUNIT PHAC"/>
    <property type="match status" value="1"/>
</dbReference>
<name>A0A2T0ZZ16_9ACTN</name>
<dbReference type="AlphaFoldDB" id="A0A2T0ZZ16"/>
<proteinExistence type="predicted"/>
<dbReference type="RefSeq" id="WP_106349366.1">
    <property type="nucleotide sequence ID" value="NZ_PVUE01000009.1"/>
</dbReference>
<protein>
    <submittedName>
        <fullName evidence="1">Uncharacterized protein DUF3141</fullName>
    </submittedName>
</protein>
<dbReference type="EMBL" id="PVUE01000009">
    <property type="protein sequence ID" value="PRZ41595.1"/>
    <property type="molecule type" value="Genomic_DNA"/>
</dbReference>
<accession>A0A2T0ZZ16</accession>
<gene>
    <name evidence="1" type="ORF">CLV47_109142</name>
</gene>
<dbReference type="InterPro" id="IPR029058">
    <property type="entry name" value="AB_hydrolase_fold"/>
</dbReference>
<dbReference type="SUPFAM" id="SSF53474">
    <property type="entry name" value="alpha/beta-Hydrolases"/>
    <property type="match status" value="1"/>
</dbReference>
<dbReference type="PANTHER" id="PTHR36837">
    <property type="entry name" value="POLY(3-HYDROXYALKANOATE) POLYMERASE SUBUNIT PHAC"/>
    <property type="match status" value="1"/>
</dbReference>